<gene>
    <name evidence="4" type="ORF">E3P90_02035</name>
</gene>
<feature type="region of interest" description="Disordered" evidence="1">
    <location>
        <begin position="242"/>
        <end position="284"/>
    </location>
</feature>
<evidence type="ECO:0000256" key="1">
    <source>
        <dbReference type="SAM" id="MobiDB-lite"/>
    </source>
</evidence>
<comment type="caution">
    <text evidence="4">The sequence shown here is derived from an EMBL/GenBank/DDBJ whole genome shotgun (WGS) entry which is preliminary data.</text>
</comment>
<dbReference type="GO" id="GO:0005576">
    <property type="term" value="C:extracellular region"/>
    <property type="evidence" value="ECO:0007669"/>
    <property type="project" value="TreeGrafter"/>
</dbReference>
<dbReference type="GO" id="GO:0008237">
    <property type="term" value="F:metallopeptidase activity"/>
    <property type="evidence" value="ECO:0007669"/>
    <property type="project" value="InterPro"/>
</dbReference>
<feature type="chain" id="PRO_5030101523" description="Putative peptidase domain-containing protein" evidence="2">
    <location>
        <begin position="20"/>
        <end position="284"/>
    </location>
</feature>
<dbReference type="OMA" id="CNATQRR"/>
<sequence length="284" mass="30858">MKTFTTLATLVISSAFTRAAPFDHAEWVNPDYIARMSIHESCNATQTIQLEKALDDFERFSHNAQSYLQRAGTEDELIDKYFGSSSNPENQPVAAGIFASLSDGDKAGASLRCDDPDGLCALYDGYYAGHHRGTNGTLETVICDLSYETRKPIEQVCALGHLVPDDQAGKFWGIDLIHRFSHLPIVAGGSVGHAADEYETLIDLAKNNASEAAWNMKTLQYFALDAWAHTFAVPGVGCDEYADSADQSKSTPTPTPEPEPSPTDDAPLLCHTHANGEEHCTTAE</sequence>
<dbReference type="GO" id="GO:0008270">
    <property type="term" value="F:zinc ion binding"/>
    <property type="evidence" value="ECO:0007669"/>
    <property type="project" value="TreeGrafter"/>
</dbReference>
<organism evidence="4 5">
    <name type="scientific">Wallemia ichthyophaga</name>
    <dbReference type="NCBI Taxonomy" id="245174"/>
    <lineage>
        <taxon>Eukaryota</taxon>
        <taxon>Fungi</taxon>
        <taxon>Dikarya</taxon>
        <taxon>Basidiomycota</taxon>
        <taxon>Wallemiomycotina</taxon>
        <taxon>Wallemiomycetes</taxon>
        <taxon>Wallemiales</taxon>
        <taxon>Wallemiaceae</taxon>
        <taxon>Wallemia</taxon>
    </lineage>
</organism>
<dbReference type="EMBL" id="SPOF01000018">
    <property type="protein sequence ID" value="TIB12580.1"/>
    <property type="molecule type" value="Genomic_DNA"/>
</dbReference>
<dbReference type="SUPFAM" id="SSF55486">
    <property type="entry name" value="Metalloproteases ('zincins'), catalytic domain"/>
    <property type="match status" value="1"/>
</dbReference>
<evidence type="ECO:0000256" key="2">
    <source>
        <dbReference type="SAM" id="SignalP"/>
    </source>
</evidence>
<dbReference type="Proteomes" id="UP000306954">
    <property type="component" value="Unassembled WGS sequence"/>
</dbReference>
<feature type="compositionally biased region" description="Basic and acidic residues" evidence="1">
    <location>
        <begin position="274"/>
        <end position="284"/>
    </location>
</feature>
<dbReference type="GO" id="GO:0009277">
    <property type="term" value="C:fungal-type cell wall"/>
    <property type="evidence" value="ECO:0007669"/>
    <property type="project" value="TreeGrafter"/>
</dbReference>
<dbReference type="GO" id="GO:0009986">
    <property type="term" value="C:cell surface"/>
    <property type="evidence" value="ECO:0007669"/>
    <property type="project" value="TreeGrafter"/>
</dbReference>
<feature type="domain" description="Putative peptidase" evidence="3">
    <location>
        <begin position="26"/>
        <end position="238"/>
    </location>
</feature>
<feature type="signal peptide" evidence="2">
    <location>
        <begin position="1"/>
        <end position="19"/>
    </location>
</feature>
<dbReference type="PANTHER" id="PTHR39399:SF1">
    <property type="entry name" value="PROTEIN ZPS1"/>
    <property type="match status" value="1"/>
</dbReference>
<dbReference type="PANTHER" id="PTHR39399">
    <property type="entry name" value="PROTEIN ZPS1"/>
    <property type="match status" value="1"/>
</dbReference>
<dbReference type="AlphaFoldDB" id="A0A4T0IAS2"/>
<dbReference type="InterPro" id="IPR024079">
    <property type="entry name" value="MetalloPept_cat_dom_sf"/>
</dbReference>
<evidence type="ECO:0000313" key="5">
    <source>
        <dbReference type="Proteomes" id="UP000306954"/>
    </source>
</evidence>
<dbReference type="GO" id="GO:0005178">
    <property type="term" value="F:integrin binding"/>
    <property type="evidence" value="ECO:0007669"/>
    <property type="project" value="TreeGrafter"/>
</dbReference>
<protein>
    <recommendedName>
        <fullName evidence="3">Putative peptidase domain-containing protein</fullName>
    </recommendedName>
</protein>
<dbReference type="Pfam" id="PF13933">
    <property type="entry name" value="HRXXH"/>
    <property type="match status" value="1"/>
</dbReference>
<dbReference type="InterPro" id="IPR029482">
    <property type="entry name" value="HRXXH"/>
</dbReference>
<proteinExistence type="predicted"/>
<name>A0A4T0IAS2_WALIC</name>
<dbReference type="OrthoDB" id="4689212at2759"/>
<dbReference type="InterPro" id="IPR039124">
    <property type="entry name" value="PRA1-like"/>
</dbReference>
<evidence type="ECO:0000313" key="4">
    <source>
        <dbReference type="EMBL" id="TIB12580.1"/>
    </source>
</evidence>
<accession>A0A4T0IAS2</accession>
<dbReference type="Gene3D" id="3.40.390.10">
    <property type="entry name" value="Collagenase (Catalytic Domain)"/>
    <property type="match status" value="1"/>
</dbReference>
<reference evidence="4 5" key="1">
    <citation type="submission" date="2019-03" db="EMBL/GenBank/DDBJ databases">
        <title>Sequencing 23 genomes of Wallemia ichthyophaga.</title>
        <authorList>
            <person name="Gostincar C."/>
        </authorList>
    </citation>
    <scope>NUCLEOTIDE SEQUENCE [LARGE SCALE GENOMIC DNA]</scope>
    <source>
        <strain evidence="4 5">EXF-8621</strain>
    </source>
</reference>
<evidence type="ECO:0000259" key="3">
    <source>
        <dbReference type="Pfam" id="PF13933"/>
    </source>
</evidence>
<keyword evidence="2" id="KW-0732">Signal</keyword>